<dbReference type="Pfam" id="PF00899">
    <property type="entry name" value="ThiF"/>
    <property type="match status" value="1"/>
</dbReference>
<dbReference type="Gene3D" id="3.40.250.10">
    <property type="entry name" value="Rhodanese-like domain"/>
    <property type="match status" value="1"/>
</dbReference>
<keyword evidence="7" id="KW-1185">Reference proteome</keyword>
<proteinExistence type="predicted"/>
<evidence type="ECO:0000259" key="5">
    <source>
        <dbReference type="PROSITE" id="PS50206"/>
    </source>
</evidence>
<evidence type="ECO:0000256" key="2">
    <source>
        <dbReference type="ARBA" id="ARBA00022741"/>
    </source>
</evidence>
<dbReference type="PANTHER" id="PTHR10953:SF102">
    <property type="entry name" value="ADENYLYLTRANSFERASE AND SULFURTRANSFERASE MOCS3"/>
    <property type="match status" value="1"/>
</dbReference>
<dbReference type="GO" id="GO:0005524">
    <property type="term" value="F:ATP binding"/>
    <property type="evidence" value="ECO:0007669"/>
    <property type="project" value="UniProtKB-KW"/>
</dbReference>
<evidence type="ECO:0000256" key="3">
    <source>
        <dbReference type="ARBA" id="ARBA00022840"/>
    </source>
</evidence>
<dbReference type="GO" id="GO:0004792">
    <property type="term" value="F:thiosulfate-cyanide sulfurtransferase activity"/>
    <property type="evidence" value="ECO:0007669"/>
    <property type="project" value="TreeGrafter"/>
</dbReference>
<feature type="domain" description="Rhodanese" evidence="5">
    <location>
        <begin position="296"/>
        <end position="389"/>
    </location>
</feature>
<evidence type="ECO:0000256" key="1">
    <source>
        <dbReference type="ARBA" id="ARBA00022679"/>
    </source>
</evidence>
<organism evidence="6 7">
    <name type="scientific">Cyanidium caldarium</name>
    <name type="common">Red alga</name>
    <dbReference type="NCBI Taxonomy" id="2771"/>
    <lineage>
        <taxon>Eukaryota</taxon>
        <taxon>Rhodophyta</taxon>
        <taxon>Bangiophyceae</taxon>
        <taxon>Cyanidiales</taxon>
        <taxon>Cyanidiaceae</taxon>
        <taxon>Cyanidium</taxon>
    </lineage>
</organism>
<dbReference type="InterPro" id="IPR035985">
    <property type="entry name" value="Ubiquitin-activating_enz"/>
</dbReference>
<dbReference type="GO" id="GO:0042292">
    <property type="term" value="F:URM1 activating enzyme activity"/>
    <property type="evidence" value="ECO:0007669"/>
    <property type="project" value="TreeGrafter"/>
</dbReference>
<dbReference type="EMBL" id="JANCYW010000007">
    <property type="protein sequence ID" value="KAK4536055.1"/>
    <property type="molecule type" value="Genomic_DNA"/>
</dbReference>
<dbReference type="CDD" id="cd00158">
    <property type="entry name" value="RHOD"/>
    <property type="match status" value="1"/>
</dbReference>
<protein>
    <recommendedName>
        <fullName evidence="4">Probable molybdopterin-synthase adenylyltransferase</fullName>
    </recommendedName>
</protein>
<keyword evidence="3" id="KW-0067">ATP-binding</keyword>
<dbReference type="CDD" id="cd00757">
    <property type="entry name" value="ThiF_MoeB_HesA_family"/>
    <property type="match status" value="1"/>
</dbReference>
<keyword evidence="2" id="KW-0547">Nucleotide-binding</keyword>
<dbReference type="GO" id="GO:0005737">
    <property type="term" value="C:cytoplasm"/>
    <property type="evidence" value="ECO:0007669"/>
    <property type="project" value="TreeGrafter"/>
</dbReference>
<dbReference type="PANTHER" id="PTHR10953">
    <property type="entry name" value="UBIQUITIN-ACTIVATING ENZYME E1"/>
    <property type="match status" value="1"/>
</dbReference>
<dbReference type="FunFam" id="3.40.50.720:FF:000033">
    <property type="entry name" value="Adenylyltransferase and sulfurtransferase MOCS3"/>
    <property type="match status" value="1"/>
</dbReference>
<gene>
    <name evidence="6" type="ORF">CDCA_CDCA07G2080</name>
</gene>
<comment type="caution">
    <text evidence="6">The sequence shown here is derived from an EMBL/GenBank/DDBJ whole genome shotgun (WGS) entry which is preliminary data.</text>
</comment>
<keyword evidence="1" id="KW-0808">Transferase</keyword>
<dbReference type="Proteomes" id="UP001301350">
    <property type="component" value="Unassembled WGS sequence"/>
</dbReference>
<accession>A0AAV9IVD3</accession>
<dbReference type="SUPFAM" id="SSF69572">
    <property type="entry name" value="Activating enzymes of the ubiquitin-like proteins"/>
    <property type="match status" value="1"/>
</dbReference>
<dbReference type="Gene3D" id="3.40.50.720">
    <property type="entry name" value="NAD(P)-binding Rossmann-like Domain"/>
    <property type="match status" value="1"/>
</dbReference>
<evidence type="ECO:0000313" key="7">
    <source>
        <dbReference type="Proteomes" id="UP001301350"/>
    </source>
</evidence>
<evidence type="ECO:0000313" key="6">
    <source>
        <dbReference type="EMBL" id="KAK4536055.1"/>
    </source>
</evidence>
<dbReference type="InterPro" id="IPR045886">
    <property type="entry name" value="ThiF/MoeB/HesA"/>
</dbReference>
<sequence>MTEHPPVLFCPDRESVERYSRQMLVQGFGGPRAQQVLQQQVRVLIVGCGGLGCPAALYLAGAGVGCIGLADADRVQRSNLHRQVAFTDADVSAAKVTALRAALQARNPRVHITEHDVMVSADSARDILRPYDVVLDCTDNAAARYTVNDACVWERKPLVSAAAVGLDGQLAVYNHGRDGPCYRCVFPVCPPPECQGSCDADGVLGMVPGVLGVLQALEALKLVMEMRGVGKWRCSLTGRLLLFDGRHLEFRTVQLRPRQRHSCAVCRQVYDEEEATRALPLNGARPTTAPAAAELPAADPLYLDVRPPEQFAMMHLRGALNIPFDELPHRAPQYLSCRRHRHIRVVCRRGIQSQKAVALLRQLAPNAVHIENVPGGMEALVSKRGVDEEHGKHAR</sequence>
<dbReference type="InterPro" id="IPR000594">
    <property type="entry name" value="ThiF_NAD_FAD-bd"/>
</dbReference>
<dbReference type="AlphaFoldDB" id="A0AAV9IVD3"/>
<dbReference type="SMART" id="SM00450">
    <property type="entry name" value="RHOD"/>
    <property type="match status" value="1"/>
</dbReference>
<dbReference type="GO" id="GO:0016779">
    <property type="term" value="F:nucleotidyltransferase activity"/>
    <property type="evidence" value="ECO:0007669"/>
    <property type="project" value="TreeGrafter"/>
</dbReference>
<evidence type="ECO:0000256" key="4">
    <source>
        <dbReference type="ARBA" id="ARBA00072792"/>
    </source>
</evidence>
<dbReference type="PROSITE" id="PS50206">
    <property type="entry name" value="RHODANESE_3"/>
    <property type="match status" value="1"/>
</dbReference>
<dbReference type="InterPro" id="IPR036873">
    <property type="entry name" value="Rhodanese-like_dom_sf"/>
</dbReference>
<reference evidence="6 7" key="1">
    <citation type="submission" date="2022-07" db="EMBL/GenBank/DDBJ databases">
        <title>Genome-wide signatures of adaptation to extreme environments.</title>
        <authorList>
            <person name="Cho C.H."/>
            <person name="Yoon H.S."/>
        </authorList>
    </citation>
    <scope>NUCLEOTIDE SEQUENCE [LARGE SCALE GENOMIC DNA]</scope>
    <source>
        <strain evidence="6 7">DBV 063 E5</strain>
    </source>
</reference>
<dbReference type="InterPro" id="IPR001763">
    <property type="entry name" value="Rhodanese-like_dom"/>
</dbReference>
<dbReference type="Pfam" id="PF00581">
    <property type="entry name" value="Rhodanese"/>
    <property type="match status" value="1"/>
</dbReference>
<name>A0AAV9IVD3_CYACA</name>